<evidence type="ECO:0000313" key="3">
    <source>
        <dbReference type="Proteomes" id="UP000034845"/>
    </source>
</evidence>
<evidence type="ECO:0000256" key="1">
    <source>
        <dbReference type="SAM" id="MobiDB-lite"/>
    </source>
</evidence>
<name>A0A0G0MQD6_YANXG</name>
<proteinExistence type="predicted"/>
<dbReference type="EMBL" id="LBWF01000001">
    <property type="protein sequence ID" value="KKR02651.1"/>
    <property type="molecule type" value="Genomic_DNA"/>
</dbReference>
<gene>
    <name evidence="2" type="ORF">UT29_C0001G0131</name>
</gene>
<accession>A0A0G0MQD6</accession>
<feature type="compositionally biased region" description="Basic and acidic residues" evidence="1">
    <location>
        <begin position="87"/>
        <end position="105"/>
    </location>
</feature>
<feature type="region of interest" description="Disordered" evidence="1">
    <location>
        <begin position="50"/>
        <end position="120"/>
    </location>
</feature>
<feature type="compositionally biased region" description="Polar residues" evidence="1">
    <location>
        <begin position="111"/>
        <end position="120"/>
    </location>
</feature>
<dbReference type="AlphaFoldDB" id="A0A0G0MQD6"/>
<organism evidence="2 3">
    <name type="scientific">Yanofskybacteria sp. (strain GW2011_GWA1_39_13)</name>
    <dbReference type="NCBI Taxonomy" id="1619019"/>
    <lineage>
        <taxon>Bacteria</taxon>
        <taxon>Candidatus Yanofskyibacteriota</taxon>
    </lineage>
</organism>
<protein>
    <submittedName>
        <fullName evidence="2">Uncharacterized protein</fullName>
    </submittedName>
</protein>
<sequence>MFENRPNLGARRESHEKVTVRVRRFGGPRRGHSGQCPGCSLRVHPNVAGGMVLHGPRGSGGDAHCRQPRHGASVQQSATSVAFGRSAVERRGSRVRSSDRNRLPPDVRPQPTATQRASAH</sequence>
<comment type="caution">
    <text evidence="2">The sequence shown here is derived from an EMBL/GenBank/DDBJ whole genome shotgun (WGS) entry which is preliminary data.</text>
</comment>
<reference evidence="2 3" key="1">
    <citation type="journal article" date="2015" name="Nature">
        <title>rRNA introns, odd ribosomes, and small enigmatic genomes across a large radiation of phyla.</title>
        <authorList>
            <person name="Brown C.T."/>
            <person name="Hug L.A."/>
            <person name="Thomas B.C."/>
            <person name="Sharon I."/>
            <person name="Castelle C.J."/>
            <person name="Singh A."/>
            <person name="Wilkins M.J."/>
            <person name="Williams K.H."/>
            <person name="Banfield J.F."/>
        </authorList>
    </citation>
    <scope>NUCLEOTIDE SEQUENCE [LARGE SCALE GENOMIC DNA]</scope>
    <source>
        <strain evidence="3">GW2011_GWA1_39_13</strain>
    </source>
</reference>
<dbReference type="Proteomes" id="UP000034845">
    <property type="component" value="Unassembled WGS sequence"/>
</dbReference>
<evidence type="ECO:0000313" key="2">
    <source>
        <dbReference type="EMBL" id="KKR02651.1"/>
    </source>
</evidence>